<comment type="caution">
    <text evidence="2">The sequence shown here is derived from an EMBL/GenBank/DDBJ whole genome shotgun (WGS) entry which is preliminary data.</text>
</comment>
<dbReference type="STRING" id="1055723.SAMN05216293_1810"/>
<proteinExistence type="predicted"/>
<dbReference type="EMBL" id="FRAT01000004">
    <property type="protein sequence ID" value="SHK73767.1"/>
    <property type="molecule type" value="Genomic_DNA"/>
</dbReference>
<evidence type="ECO:0000313" key="2">
    <source>
        <dbReference type="EMBL" id="SHK73767.1"/>
    </source>
</evidence>
<evidence type="ECO:0000313" key="3">
    <source>
        <dbReference type="Proteomes" id="UP000184031"/>
    </source>
</evidence>
<dbReference type="EMBL" id="FOKU01000007">
    <property type="protein sequence ID" value="SFC22659.1"/>
    <property type="molecule type" value="Genomic_DNA"/>
</dbReference>
<evidence type="ECO:0000313" key="4">
    <source>
        <dbReference type="Proteomes" id="UP000198940"/>
    </source>
</evidence>
<organism evidence="2 3">
    <name type="scientific">Flagellimonas taeanensis</name>
    <dbReference type="NCBI Taxonomy" id="1005926"/>
    <lineage>
        <taxon>Bacteria</taxon>
        <taxon>Pseudomonadati</taxon>
        <taxon>Bacteroidota</taxon>
        <taxon>Flavobacteriia</taxon>
        <taxon>Flavobacteriales</taxon>
        <taxon>Flavobacteriaceae</taxon>
        <taxon>Flagellimonas</taxon>
    </lineage>
</organism>
<dbReference type="Proteomes" id="UP000198940">
    <property type="component" value="Unassembled WGS sequence"/>
</dbReference>
<sequence length="310" mass="35639">MTLIKNRIIICVFFILTNISLYAQQLDSIPVLPLVERIQPAPESVFKKFREAGMDPVNHNLTEGEREAFQKSLSLLPNSYKKVLQEHLHSFSFMDNMPNTALTSTLDTTVHREMFNITFRAGIFQETISEWATWKENMCYKSTENGEYQLRIDAGDLNAMVYVLFHEATHIMDVVMGVTPKADDEDSSSDFTPFTQDVWSGRNRPVETYVDSLLETTRFRGGKPISIARASEIYSSLKKTPFVSLYGMASWNEDLAELATIYHLTMLLKQPYSIFVTHKGVEIFRFEPMENDLVKNRLQQLQVFYKNGEG</sequence>
<keyword evidence="4" id="KW-1185">Reference proteome</keyword>
<dbReference type="AlphaFoldDB" id="A0A1M6UWU9"/>
<evidence type="ECO:0000313" key="1">
    <source>
        <dbReference type="EMBL" id="SFC22659.1"/>
    </source>
</evidence>
<accession>A0A1M6UWU9</accession>
<reference evidence="2 3" key="1">
    <citation type="submission" date="2016-11" db="EMBL/GenBank/DDBJ databases">
        <authorList>
            <person name="Varghese N."/>
            <person name="Submissions S."/>
        </authorList>
    </citation>
    <scope>NUCLEOTIDE SEQUENCE [LARGE SCALE GENOMIC DNA]</scope>
    <source>
        <strain evidence="2 3">CGMCC 1.12174</strain>
        <strain evidence="1 4">DSM 26351</strain>
    </source>
</reference>
<protein>
    <submittedName>
        <fullName evidence="2">Uncharacterized protein</fullName>
    </submittedName>
</protein>
<gene>
    <name evidence="1" type="ORF">SAMN04487891_107195</name>
    <name evidence="2" type="ORF">SAMN05216293_1810</name>
</gene>
<dbReference type="Proteomes" id="UP000184031">
    <property type="component" value="Unassembled WGS sequence"/>
</dbReference>
<dbReference type="RefSeq" id="WP_218145075.1">
    <property type="nucleotide sequence ID" value="NZ_FOKU01000007.1"/>
</dbReference>
<name>A0A1M6UWU9_9FLAO</name>